<dbReference type="EMBL" id="JACHOA010000006">
    <property type="protein sequence ID" value="MBB4615027.1"/>
    <property type="molecule type" value="Genomic_DNA"/>
</dbReference>
<dbReference type="Gene3D" id="3.30.450.150">
    <property type="entry name" value="Haem-degrading domain"/>
    <property type="match status" value="1"/>
</dbReference>
<dbReference type="Pfam" id="PF03928">
    <property type="entry name" value="HbpS-like"/>
    <property type="match status" value="1"/>
</dbReference>
<dbReference type="PANTHER" id="PTHR34309">
    <property type="entry name" value="SLR1406 PROTEIN"/>
    <property type="match status" value="1"/>
</dbReference>
<accession>A0A7W7AFC1</accession>
<dbReference type="InterPro" id="IPR052517">
    <property type="entry name" value="GlcG_carb_metab_protein"/>
</dbReference>
<protein>
    <submittedName>
        <fullName evidence="1">Uncharacterized protein GlcG (DUF336 family)</fullName>
    </submittedName>
</protein>
<dbReference type="AlphaFoldDB" id="A0A7W7AFC1"/>
<reference evidence="1 2" key="1">
    <citation type="submission" date="2020-08" db="EMBL/GenBank/DDBJ databases">
        <title>Genomic Encyclopedia of Type Strains, Phase IV (KMG-IV): sequencing the most valuable type-strain genomes for metagenomic binning, comparative biology and taxonomic classification.</title>
        <authorList>
            <person name="Goeker M."/>
        </authorList>
    </citation>
    <scope>NUCLEOTIDE SEQUENCE [LARGE SCALE GENOMIC DNA]</scope>
    <source>
        <strain evidence="1 2">DSM 17507</strain>
    </source>
</reference>
<dbReference type="InterPro" id="IPR005624">
    <property type="entry name" value="PduO/GlcC-like"/>
</dbReference>
<dbReference type="SUPFAM" id="SSF143744">
    <property type="entry name" value="GlcG-like"/>
    <property type="match status" value="1"/>
</dbReference>
<dbReference type="InterPro" id="IPR038084">
    <property type="entry name" value="PduO/GlcC-like_sf"/>
</dbReference>
<keyword evidence="2" id="KW-1185">Reference proteome</keyword>
<evidence type="ECO:0000313" key="2">
    <source>
        <dbReference type="Proteomes" id="UP000538566"/>
    </source>
</evidence>
<name>A0A7W7AFC1_9SPHN</name>
<dbReference type="PANTHER" id="PTHR34309:SF1">
    <property type="entry name" value="PROTEIN GLCG"/>
    <property type="match status" value="1"/>
</dbReference>
<evidence type="ECO:0000313" key="1">
    <source>
        <dbReference type="EMBL" id="MBB4615027.1"/>
    </source>
</evidence>
<comment type="caution">
    <text evidence="1">The sequence shown here is derived from an EMBL/GenBank/DDBJ whole genome shotgun (WGS) entry which is preliminary data.</text>
</comment>
<proteinExistence type="predicted"/>
<sequence length="124" mass="12511">MAEAALNEADRLGCSVVVAVLDAGGHILLVQRGAGAPPASIEVARRKAETAVMFRMATSHLAHAAKENPTLASIPQMLPFEGGIPVIIDGHVAGAIGVSGALQHEDLACAEIGVAALGLADRSS</sequence>
<dbReference type="Proteomes" id="UP000538566">
    <property type="component" value="Unassembled WGS sequence"/>
</dbReference>
<gene>
    <name evidence="1" type="ORF">GGR37_003317</name>
</gene>
<organism evidence="1 2">
    <name type="scientific">Novosphingobium taihuense</name>
    <dbReference type="NCBI Taxonomy" id="260085"/>
    <lineage>
        <taxon>Bacteria</taxon>
        <taxon>Pseudomonadati</taxon>
        <taxon>Pseudomonadota</taxon>
        <taxon>Alphaproteobacteria</taxon>
        <taxon>Sphingomonadales</taxon>
        <taxon>Sphingomonadaceae</taxon>
        <taxon>Novosphingobium</taxon>
    </lineage>
</organism>